<sequence length="658" mass="71377">MDPRDQTFMTIHNLTPDANILFASDSILDILGYQPDEVRGKSAFEYFHPEEVPFARSVHSRGVLLDKAAVLHYARIVAKNGQWMSCECCFTVVHNVLVASTSIYFRGERSERRARDAPQIRRIFSSSPRDPRYHMLEHLSPKFKMPPMEREPRAALILNRFTRNLTIMYATDAVAQILGIRSDELLEKPFYECIQPNCLDEAERCLESAKANESIAYLRFWYKDPRIDPNDPLNEEGVDETEDGADDRSSPSASEVDVKDEGLRNGCMDIDDGSNLRTRGGEDGAGNDARGRSHRQSPQTFELEAVVSCTSDGLVVVLRRARPPIPDPQPPVAPAALNFENGLFAAPWGQQPIEPYISPDLLYTFRPPLLPQYMPLRECVKAAGGPPIDQLMRSIRDVAVFAWAVTGINPTLAENYGQGGRPRINSGGQAPVDGLPTWESGSRRSTYPSSEDMSADRNDAPKEPLTTNPAFGRGSGNGLYASEPSSIHGYRTRHASLDENMYDSSNSRQAGWAASPYPYGSGGGGRRSGSGSGSARGYEGAAAGGYHHRRPPLRPAFSYDALQDHARHQQQAYAPASASEAAARRCNFREEIWHAAAAAGEAAAAGRGCIPTAYGGAGGPPSRGVGGSGGGGGGGPAGAGGESSKTAGARARERYFWE</sequence>
<evidence type="ECO:0000313" key="9">
    <source>
        <dbReference type="Proteomes" id="UP001278766"/>
    </source>
</evidence>
<feature type="domain" description="PAS" evidence="7">
    <location>
        <begin position="17"/>
        <end position="51"/>
    </location>
</feature>
<dbReference type="GO" id="GO:0000977">
    <property type="term" value="F:RNA polymerase II transcription regulatory region sequence-specific DNA binding"/>
    <property type="evidence" value="ECO:0007669"/>
    <property type="project" value="TreeGrafter"/>
</dbReference>
<dbReference type="PANTHER" id="PTHR23043:SF17">
    <property type="entry name" value="PROTEIN SIMILAR"/>
    <property type="match status" value="1"/>
</dbReference>
<feature type="region of interest" description="Disordered" evidence="6">
    <location>
        <begin position="520"/>
        <end position="550"/>
    </location>
</feature>
<feature type="domain" description="PAS" evidence="7">
    <location>
        <begin position="167"/>
        <end position="213"/>
    </location>
</feature>
<dbReference type="CDD" id="cd00130">
    <property type="entry name" value="PAS"/>
    <property type="match status" value="2"/>
</dbReference>
<evidence type="ECO:0000256" key="3">
    <source>
        <dbReference type="ARBA" id="ARBA00023125"/>
    </source>
</evidence>
<feature type="region of interest" description="Disordered" evidence="6">
    <location>
        <begin position="616"/>
        <end position="658"/>
    </location>
</feature>
<feature type="region of interest" description="Disordered" evidence="6">
    <location>
        <begin position="229"/>
        <end position="299"/>
    </location>
</feature>
<feature type="compositionally biased region" description="Acidic residues" evidence="6">
    <location>
        <begin position="233"/>
        <end position="245"/>
    </location>
</feature>
<evidence type="ECO:0000256" key="5">
    <source>
        <dbReference type="ARBA" id="ARBA00023242"/>
    </source>
</evidence>
<dbReference type="NCBIfam" id="TIGR00229">
    <property type="entry name" value="sensory_box"/>
    <property type="match status" value="1"/>
</dbReference>
<feature type="compositionally biased region" description="Gly residues" evidence="6">
    <location>
        <begin position="616"/>
        <end position="641"/>
    </location>
</feature>
<dbReference type="EMBL" id="JAUEPN010000007">
    <property type="protein sequence ID" value="KAK3292281.1"/>
    <property type="molecule type" value="Genomic_DNA"/>
</dbReference>
<evidence type="ECO:0000256" key="6">
    <source>
        <dbReference type="SAM" id="MobiDB-lite"/>
    </source>
</evidence>
<dbReference type="InterPro" id="IPR000014">
    <property type="entry name" value="PAS"/>
</dbReference>
<name>A0AAE0HB25_9PEZI</name>
<dbReference type="PANTHER" id="PTHR23043">
    <property type="entry name" value="HYPOXIA-INDUCIBLE FACTOR 1 ALPHA"/>
    <property type="match status" value="1"/>
</dbReference>
<evidence type="ECO:0000313" key="8">
    <source>
        <dbReference type="EMBL" id="KAK3292281.1"/>
    </source>
</evidence>
<proteinExistence type="predicted"/>
<dbReference type="Pfam" id="PF08447">
    <property type="entry name" value="PAS_3"/>
    <property type="match status" value="1"/>
</dbReference>
<accession>A0AAE0HB25</accession>
<feature type="region of interest" description="Disordered" evidence="6">
    <location>
        <begin position="419"/>
        <end position="485"/>
    </location>
</feature>
<keyword evidence="5" id="KW-0539">Nucleus</keyword>
<keyword evidence="9" id="KW-1185">Reference proteome</keyword>
<dbReference type="RefSeq" id="XP_062655795.1">
    <property type="nucleotide sequence ID" value="XM_062799644.1"/>
</dbReference>
<organism evidence="8 9">
    <name type="scientific">Chaetomium fimeti</name>
    <dbReference type="NCBI Taxonomy" id="1854472"/>
    <lineage>
        <taxon>Eukaryota</taxon>
        <taxon>Fungi</taxon>
        <taxon>Dikarya</taxon>
        <taxon>Ascomycota</taxon>
        <taxon>Pezizomycotina</taxon>
        <taxon>Sordariomycetes</taxon>
        <taxon>Sordariomycetidae</taxon>
        <taxon>Sordariales</taxon>
        <taxon>Chaetomiaceae</taxon>
        <taxon>Chaetomium</taxon>
    </lineage>
</organism>
<feature type="compositionally biased region" description="Low complexity" evidence="6">
    <location>
        <begin position="535"/>
        <end position="545"/>
    </location>
</feature>
<keyword evidence="3" id="KW-0238">DNA-binding</keyword>
<dbReference type="Proteomes" id="UP001278766">
    <property type="component" value="Unassembled WGS sequence"/>
</dbReference>
<feature type="compositionally biased region" description="Polar residues" evidence="6">
    <location>
        <begin position="439"/>
        <end position="452"/>
    </location>
</feature>
<dbReference type="AlphaFoldDB" id="A0AAE0HB25"/>
<reference evidence="8" key="2">
    <citation type="submission" date="2023-06" db="EMBL/GenBank/DDBJ databases">
        <authorList>
            <consortium name="Lawrence Berkeley National Laboratory"/>
            <person name="Haridas S."/>
            <person name="Hensen N."/>
            <person name="Bonometti L."/>
            <person name="Westerberg I."/>
            <person name="Brannstrom I.O."/>
            <person name="Guillou S."/>
            <person name="Cros-Aarteil S."/>
            <person name="Calhoun S."/>
            <person name="Kuo A."/>
            <person name="Mondo S."/>
            <person name="Pangilinan J."/>
            <person name="Riley R."/>
            <person name="Labutti K."/>
            <person name="Andreopoulos B."/>
            <person name="Lipzen A."/>
            <person name="Chen C."/>
            <person name="Yanf M."/>
            <person name="Daum C."/>
            <person name="Ng V."/>
            <person name="Clum A."/>
            <person name="Steindorff A."/>
            <person name="Ohm R."/>
            <person name="Martin F."/>
            <person name="Silar P."/>
            <person name="Natvig D."/>
            <person name="Lalanne C."/>
            <person name="Gautier V."/>
            <person name="Ament-Velasquez S.L."/>
            <person name="Kruys A."/>
            <person name="Hutchinson M.I."/>
            <person name="Powell A.J."/>
            <person name="Barry K."/>
            <person name="Miller A.N."/>
            <person name="Grigoriev I.V."/>
            <person name="Debuchy R."/>
            <person name="Gladieux P."/>
            <person name="Thoren M.H."/>
            <person name="Johannesson H."/>
        </authorList>
    </citation>
    <scope>NUCLEOTIDE SEQUENCE</scope>
    <source>
        <strain evidence="8">CBS 168.71</strain>
    </source>
</reference>
<evidence type="ECO:0000259" key="7">
    <source>
        <dbReference type="PROSITE" id="PS50112"/>
    </source>
</evidence>
<dbReference type="SUPFAM" id="SSF55785">
    <property type="entry name" value="PYP-like sensor domain (PAS domain)"/>
    <property type="match status" value="2"/>
</dbReference>
<dbReference type="PROSITE" id="PS50112">
    <property type="entry name" value="PAS"/>
    <property type="match status" value="2"/>
</dbReference>
<comment type="subcellular location">
    <subcellularLocation>
        <location evidence="1">Nucleus</location>
    </subcellularLocation>
</comment>
<dbReference type="InterPro" id="IPR035965">
    <property type="entry name" value="PAS-like_dom_sf"/>
</dbReference>
<dbReference type="SMART" id="SM00091">
    <property type="entry name" value="PAS"/>
    <property type="match status" value="2"/>
</dbReference>
<reference evidence="8" key="1">
    <citation type="journal article" date="2023" name="Mol. Phylogenet. Evol.">
        <title>Genome-scale phylogeny and comparative genomics of the fungal order Sordariales.</title>
        <authorList>
            <person name="Hensen N."/>
            <person name="Bonometti L."/>
            <person name="Westerberg I."/>
            <person name="Brannstrom I.O."/>
            <person name="Guillou S."/>
            <person name="Cros-Aarteil S."/>
            <person name="Calhoun S."/>
            <person name="Haridas S."/>
            <person name="Kuo A."/>
            <person name="Mondo S."/>
            <person name="Pangilinan J."/>
            <person name="Riley R."/>
            <person name="LaButti K."/>
            <person name="Andreopoulos B."/>
            <person name="Lipzen A."/>
            <person name="Chen C."/>
            <person name="Yan M."/>
            <person name="Daum C."/>
            <person name="Ng V."/>
            <person name="Clum A."/>
            <person name="Steindorff A."/>
            <person name="Ohm R.A."/>
            <person name="Martin F."/>
            <person name="Silar P."/>
            <person name="Natvig D.O."/>
            <person name="Lalanne C."/>
            <person name="Gautier V."/>
            <person name="Ament-Velasquez S.L."/>
            <person name="Kruys A."/>
            <person name="Hutchinson M.I."/>
            <person name="Powell A.J."/>
            <person name="Barry K."/>
            <person name="Miller A.N."/>
            <person name="Grigoriev I.V."/>
            <person name="Debuchy R."/>
            <person name="Gladieux P."/>
            <person name="Hiltunen Thoren M."/>
            <person name="Johannesson H."/>
        </authorList>
    </citation>
    <scope>NUCLEOTIDE SEQUENCE</scope>
    <source>
        <strain evidence="8">CBS 168.71</strain>
    </source>
</reference>
<evidence type="ECO:0000256" key="4">
    <source>
        <dbReference type="ARBA" id="ARBA00023163"/>
    </source>
</evidence>
<evidence type="ECO:0000256" key="1">
    <source>
        <dbReference type="ARBA" id="ARBA00004123"/>
    </source>
</evidence>
<dbReference type="InterPro" id="IPR013655">
    <property type="entry name" value="PAS_fold_3"/>
</dbReference>
<feature type="compositionally biased region" description="Gly residues" evidence="6">
    <location>
        <begin position="520"/>
        <end position="534"/>
    </location>
</feature>
<evidence type="ECO:0000256" key="2">
    <source>
        <dbReference type="ARBA" id="ARBA00023015"/>
    </source>
</evidence>
<gene>
    <name evidence="8" type="ORF">B0H64DRAFT_225586</name>
</gene>
<dbReference type="GO" id="GO:0000981">
    <property type="term" value="F:DNA-binding transcription factor activity, RNA polymerase II-specific"/>
    <property type="evidence" value="ECO:0007669"/>
    <property type="project" value="TreeGrafter"/>
</dbReference>
<protein>
    <recommendedName>
        <fullName evidence="7">PAS domain-containing protein</fullName>
    </recommendedName>
</protein>
<keyword evidence="4" id="KW-0804">Transcription</keyword>
<keyword evidence="2" id="KW-0805">Transcription regulation</keyword>
<comment type="caution">
    <text evidence="8">The sequence shown here is derived from an EMBL/GenBank/DDBJ whole genome shotgun (WGS) entry which is preliminary data.</text>
</comment>
<dbReference type="GO" id="GO:0005634">
    <property type="term" value="C:nucleus"/>
    <property type="evidence" value="ECO:0007669"/>
    <property type="project" value="UniProtKB-SubCell"/>
</dbReference>
<dbReference type="GeneID" id="87836592"/>
<dbReference type="Gene3D" id="3.30.450.20">
    <property type="entry name" value="PAS domain"/>
    <property type="match status" value="2"/>
</dbReference>